<feature type="transmembrane region" description="Helical" evidence="1">
    <location>
        <begin position="94"/>
        <end position="114"/>
    </location>
</feature>
<keyword evidence="1" id="KW-0472">Membrane</keyword>
<feature type="transmembrane region" description="Helical" evidence="1">
    <location>
        <begin position="51"/>
        <end position="73"/>
    </location>
</feature>
<comment type="caution">
    <text evidence="2">The sequence shown here is derived from an EMBL/GenBank/DDBJ whole genome shotgun (WGS) entry which is preliminary data.</text>
</comment>
<evidence type="ECO:0000256" key="1">
    <source>
        <dbReference type="SAM" id="Phobius"/>
    </source>
</evidence>
<protein>
    <recommendedName>
        <fullName evidence="4">DUF2975 domain-containing protein</fullName>
    </recommendedName>
</protein>
<organism evidence="2 3">
    <name type="scientific">Zhihengliuella flava</name>
    <dbReference type="NCBI Taxonomy" id="1285193"/>
    <lineage>
        <taxon>Bacteria</taxon>
        <taxon>Bacillati</taxon>
        <taxon>Actinomycetota</taxon>
        <taxon>Actinomycetes</taxon>
        <taxon>Micrococcales</taxon>
        <taxon>Micrococcaceae</taxon>
        <taxon>Zhihengliuella</taxon>
    </lineage>
</organism>
<keyword evidence="3" id="KW-1185">Reference proteome</keyword>
<proteinExistence type="predicted"/>
<dbReference type="Proteomes" id="UP000625033">
    <property type="component" value="Unassembled WGS sequence"/>
</dbReference>
<feature type="transmembrane region" description="Helical" evidence="1">
    <location>
        <begin position="15"/>
        <end position="39"/>
    </location>
</feature>
<dbReference type="AlphaFoldDB" id="A0A931DDI8"/>
<dbReference type="Pfam" id="PF11188">
    <property type="entry name" value="DUF2975"/>
    <property type="match status" value="1"/>
</dbReference>
<dbReference type="RefSeq" id="WP_196836052.1">
    <property type="nucleotide sequence ID" value="NZ_JADOTZ010000001.1"/>
</dbReference>
<feature type="transmembrane region" description="Helical" evidence="1">
    <location>
        <begin position="126"/>
        <end position="151"/>
    </location>
</feature>
<accession>A0A931DDI8</accession>
<name>A0A931DDI8_9MICC</name>
<gene>
    <name evidence="2" type="ORF">IW252_001562</name>
</gene>
<evidence type="ECO:0000313" key="3">
    <source>
        <dbReference type="Proteomes" id="UP000625033"/>
    </source>
</evidence>
<dbReference type="EMBL" id="JADOTZ010000001">
    <property type="protein sequence ID" value="MBG6084795.1"/>
    <property type="molecule type" value="Genomic_DNA"/>
</dbReference>
<reference evidence="2" key="1">
    <citation type="submission" date="2020-11" db="EMBL/GenBank/DDBJ databases">
        <title>Sequencing the genomes of 1000 actinobacteria strains.</title>
        <authorList>
            <person name="Klenk H.-P."/>
        </authorList>
    </citation>
    <scope>NUCLEOTIDE SEQUENCE</scope>
    <source>
        <strain evidence="2">DSM 26152</strain>
    </source>
</reference>
<keyword evidence="1" id="KW-1133">Transmembrane helix</keyword>
<evidence type="ECO:0008006" key="4">
    <source>
        <dbReference type="Google" id="ProtNLM"/>
    </source>
</evidence>
<evidence type="ECO:0000313" key="2">
    <source>
        <dbReference type="EMBL" id="MBG6084795.1"/>
    </source>
</evidence>
<keyword evidence="1" id="KW-0812">Transmembrane</keyword>
<sequence>MSDHRYMIPRLVTPLRVLLVLLFAGILAVQALMVATVIYEATEGGDAALPIPALVLLGGACLQFIIYCVWRLVGLVKAGSIFSATAFRWVAGILWAYGAALALWVLFTGVVGFLARFTDADIPPGIVLILMVIALAGVVLFLLIAVMRALLQQAVELRTEMEGVI</sequence>
<dbReference type="InterPro" id="IPR021354">
    <property type="entry name" value="DUF2975"/>
</dbReference>